<evidence type="ECO:0000313" key="7">
    <source>
        <dbReference type="EMBL" id="PXZ38558.1"/>
    </source>
</evidence>
<comment type="subcellular location">
    <subcellularLocation>
        <location evidence="5">Cytoplasm</location>
    </subcellularLocation>
</comment>
<dbReference type="FunFam" id="2.60.40.4380:FF:000001">
    <property type="entry name" value="Translational regulator CsrA"/>
    <property type="match status" value="1"/>
</dbReference>
<keyword evidence="4 5" id="KW-0010">Activator</keyword>
<evidence type="ECO:0000313" key="6">
    <source>
        <dbReference type="EMBL" id="MEE6042567.1"/>
    </source>
</evidence>
<keyword evidence="1 5" id="KW-0963">Cytoplasm</keyword>
<gene>
    <name evidence="5 7" type="primary">csrA</name>
    <name evidence="7" type="ORF">DM482_08795</name>
    <name evidence="6" type="ORF">M5S13_11910</name>
</gene>
<dbReference type="PANTHER" id="PTHR34984:SF1">
    <property type="entry name" value="CARBON STORAGE REGULATOR"/>
    <property type="match status" value="1"/>
</dbReference>
<proteinExistence type="inferred from homology"/>
<evidence type="ECO:0000256" key="2">
    <source>
        <dbReference type="ARBA" id="ARBA00022845"/>
    </source>
</evidence>
<keyword evidence="5" id="KW-0678">Repressor</keyword>
<organism evidence="7 8">
    <name type="scientific">Avibacterium paragallinarum</name>
    <name type="common">Haemophilus gallinarum</name>
    <dbReference type="NCBI Taxonomy" id="728"/>
    <lineage>
        <taxon>Bacteria</taxon>
        <taxon>Pseudomonadati</taxon>
        <taxon>Pseudomonadota</taxon>
        <taxon>Gammaproteobacteria</taxon>
        <taxon>Pasteurellales</taxon>
        <taxon>Pasteurellaceae</taxon>
        <taxon>Avibacterium</taxon>
    </lineage>
</organism>
<dbReference type="GO" id="GO:0005829">
    <property type="term" value="C:cytosol"/>
    <property type="evidence" value="ECO:0007669"/>
    <property type="project" value="TreeGrafter"/>
</dbReference>
<comment type="caution">
    <text evidence="7">The sequence shown here is derived from an EMBL/GenBank/DDBJ whole genome shotgun (WGS) entry which is preliminary data.</text>
</comment>
<dbReference type="GO" id="GO:0006109">
    <property type="term" value="P:regulation of carbohydrate metabolic process"/>
    <property type="evidence" value="ECO:0007669"/>
    <property type="project" value="UniProtKB-UniRule"/>
</dbReference>
<comment type="function">
    <text evidence="5">A key translational regulator that binds mRNA to regulate translation initiation and/or mRNA stability. Mediates global changes in gene expression, shifting from rapid growth to stress survival by linking envelope stress, the stringent response and the catabolite repression systems. Usually binds in the 5'-UTR; binding at or near the Shine-Dalgarno sequence prevents ribosome-binding, repressing translation, binding elsewhere in the 5'-UTR can activate translation and/or stabilize the mRNA. Its function is antagonized by small RNA(s).</text>
</comment>
<dbReference type="SUPFAM" id="SSF117130">
    <property type="entry name" value="CsrA-like"/>
    <property type="match status" value="1"/>
</dbReference>
<evidence type="ECO:0000256" key="3">
    <source>
        <dbReference type="ARBA" id="ARBA00022884"/>
    </source>
</evidence>
<dbReference type="AlphaFoldDB" id="A0AAE5WG46"/>
<keyword evidence="9" id="KW-1185">Reference proteome</keyword>
<reference evidence="6 9" key="2">
    <citation type="journal article" date="2022" name="Front. Microbiol.">
        <title>Commensal bacteria contribute to the growth of multidrug-resistant Avibacterium paragallinarum in chickens.</title>
        <authorList>
            <person name="Zhu J."/>
            <person name="Chen Y."/>
            <person name="Wu Y."/>
            <person name="Wang Y."/>
            <person name="Zhu K."/>
        </authorList>
    </citation>
    <scope>NUCLEOTIDE SEQUENCE [LARGE SCALE GENOMIC DNA]</scope>
    <source>
        <strain evidence="6 9">AV25</strain>
    </source>
</reference>
<sequence>MLILTRKVGESLLIGDDISITILNVRGNQIKVGVNAPKDISVYREEIYQRVKEAKDDQAS</sequence>
<dbReference type="GO" id="GO:0045947">
    <property type="term" value="P:negative regulation of translational initiation"/>
    <property type="evidence" value="ECO:0007669"/>
    <property type="project" value="UniProtKB-UniRule"/>
</dbReference>
<dbReference type="Proteomes" id="UP000247594">
    <property type="component" value="Unassembled WGS sequence"/>
</dbReference>
<dbReference type="InterPro" id="IPR003751">
    <property type="entry name" value="CsrA"/>
</dbReference>
<dbReference type="Gene3D" id="2.60.40.4380">
    <property type="entry name" value="Translational regulator CsrA"/>
    <property type="match status" value="1"/>
</dbReference>
<evidence type="ECO:0000256" key="4">
    <source>
        <dbReference type="ARBA" id="ARBA00023159"/>
    </source>
</evidence>
<protein>
    <recommendedName>
        <fullName evidence="5">Translational regulator CsrA</fullName>
    </recommendedName>
    <alternativeName>
        <fullName evidence="5">Carbon storage regulator</fullName>
    </alternativeName>
</protein>
<dbReference type="GO" id="GO:0006402">
    <property type="term" value="P:mRNA catabolic process"/>
    <property type="evidence" value="ECO:0007669"/>
    <property type="project" value="InterPro"/>
</dbReference>
<dbReference type="NCBIfam" id="TIGR00202">
    <property type="entry name" value="csrA"/>
    <property type="match status" value="1"/>
</dbReference>
<dbReference type="Pfam" id="PF02599">
    <property type="entry name" value="CsrA"/>
    <property type="match status" value="1"/>
</dbReference>
<name>A0AAE5WG46_AVIPA</name>
<comment type="subunit">
    <text evidence="5">Homodimer; the beta-strands of each monomer intercalate to form a hydrophobic core, while the alpha-helices form wings that extend away from the core.</text>
</comment>
<keyword evidence="3 5" id="KW-0694">RNA-binding</keyword>
<dbReference type="GO" id="GO:0045948">
    <property type="term" value="P:positive regulation of translational initiation"/>
    <property type="evidence" value="ECO:0007669"/>
    <property type="project" value="UniProtKB-UniRule"/>
</dbReference>
<dbReference type="RefSeq" id="WP_110479612.1">
    <property type="nucleotide sequence ID" value="NZ_CP081939.1"/>
</dbReference>
<evidence type="ECO:0000256" key="5">
    <source>
        <dbReference type="HAMAP-Rule" id="MF_00167"/>
    </source>
</evidence>
<reference evidence="7 8" key="1">
    <citation type="submission" date="2018-06" db="EMBL/GenBank/DDBJ databases">
        <authorList>
            <person name="Teymurazov M."/>
            <person name="Kislichkina A."/>
            <person name="Abaymova A."/>
            <person name="Mukhina T."/>
            <person name="Mayskaya N."/>
            <person name="Svetoch E."/>
            <person name="Bogun A."/>
        </authorList>
    </citation>
    <scope>NUCLEOTIDE SEQUENCE [LARGE SCALE GENOMIC DNA]</scope>
    <source>
        <strain evidence="7 8">SCPM-O-B-8406</strain>
    </source>
</reference>
<evidence type="ECO:0000256" key="1">
    <source>
        <dbReference type="ARBA" id="ARBA00022490"/>
    </source>
</evidence>
<dbReference type="NCBIfam" id="NF002469">
    <property type="entry name" value="PRK01712.1"/>
    <property type="match status" value="1"/>
</dbReference>
<dbReference type="EMBL" id="QJPJ01000014">
    <property type="protein sequence ID" value="PXZ38558.1"/>
    <property type="molecule type" value="Genomic_DNA"/>
</dbReference>
<dbReference type="Proteomes" id="UP001347884">
    <property type="component" value="Unassembled WGS sequence"/>
</dbReference>
<evidence type="ECO:0000313" key="9">
    <source>
        <dbReference type="Proteomes" id="UP001347884"/>
    </source>
</evidence>
<comment type="similarity">
    <text evidence="5">Belongs to the CsrA/RsmA family.</text>
</comment>
<dbReference type="HAMAP" id="MF_00167">
    <property type="entry name" value="CsrA"/>
    <property type="match status" value="1"/>
</dbReference>
<dbReference type="EMBL" id="JAMDKF010000039">
    <property type="protein sequence ID" value="MEE6042567.1"/>
    <property type="molecule type" value="Genomic_DNA"/>
</dbReference>
<keyword evidence="2 5" id="KW-0810">Translation regulation</keyword>
<dbReference type="InterPro" id="IPR036107">
    <property type="entry name" value="CsrA_sf"/>
</dbReference>
<accession>A0AAE5WG46</accession>
<reference evidence="6" key="3">
    <citation type="submission" date="2022-05" db="EMBL/GenBank/DDBJ databases">
        <authorList>
            <person name="Chen Y."/>
            <person name="Zhu J."/>
            <person name="Zhu K."/>
        </authorList>
    </citation>
    <scope>NUCLEOTIDE SEQUENCE</scope>
    <source>
        <strain evidence="6">AV25</strain>
    </source>
</reference>
<dbReference type="PANTHER" id="PTHR34984">
    <property type="entry name" value="CARBON STORAGE REGULATOR"/>
    <property type="match status" value="1"/>
</dbReference>
<evidence type="ECO:0000313" key="8">
    <source>
        <dbReference type="Proteomes" id="UP000247594"/>
    </source>
</evidence>
<dbReference type="GO" id="GO:0048027">
    <property type="term" value="F:mRNA 5'-UTR binding"/>
    <property type="evidence" value="ECO:0007669"/>
    <property type="project" value="UniProtKB-UniRule"/>
</dbReference>